<evidence type="ECO:0000313" key="1">
    <source>
        <dbReference type="EMBL" id="AER30255.1"/>
    </source>
</evidence>
<sequence length="143" mass="15362">MNTVDEQFVARLCTCEATYRAALVTGDFNSLVANFDSLTSEGAKALSSGLLTTKTASKLLAFANCVSVVSKHLACLDADEPRSSKNVLARSRHLLSASADGQLAISPPDLPADDQAHCAPYREYFLAHFSFPYPSPADKDHLL</sequence>
<protein>
    <submittedName>
        <fullName evidence="1">Homeodomain transcription factor HD1</fullName>
    </submittedName>
</protein>
<dbReference type="EMBL" id="JN246621">
    <property type="protein sequence ID" value="AER30255.1"/>
    <property type="molecule type" value="Genomic_DNA"/>
</dbReference>
<keyword evidence="1" id="KW-0371">Homeobox</keyword>
<proteinExistence type="predicted"/>
<accession>G8H2P9</accession>
<dbReference type="GO" id="GO:0003677">
    <property type="term" value="F:DNA binding"/>
    <property type="evidence" value="ECO:0007669"/>
    <property type="project" value="UniProtKB-KW"/>
</dbReference>
<dbReference type="AlphaFoldDB" id="G8H2P9"/>
<reference evidence="1" key="1">
    <citation type="journal article" date="2011" name="BMC Evol. Biol.">
        <title>Evidence for maintenance of sex determinants but not of sexual stages in red yeasts, a group of early diverged basidiomycetes.</title>
        <authorList>
            <person name="Coelho M.A."/>
            <person name="Goncalves P."/>
            <person name="Sampaio J.P."/>
        </authorList>
    </citation>
    <scope>NUCLEOTIDE SEQUENCE</scope>
    <source>
        <strain evidence="1">CBS 9071</strain>
    </source>
</reference>
<name>G8H2P9_9BASI</name>
<organism evidence="1">
    <name type="scientific">Rhodotorula babjevae</name>
    <dbReference type="NCBI Taxonomy" id="86837"/>
    <lineage>
        <taxon>Eukaryota</taxon>
        <taxon>Fungi</taxon>
        <taxon>Dikarya</taxon>
        <taxon>Basidiomycota</taxon>
        <taxon>Pucciniomycotina</taxon>
        <taxon>Microbotryomycetes</taxon>
        <taxon>Sporidiobolales</taxon>
        <taxon>Sporidiobolaceae</taxon>
        <taxon>Rhodotorula</taxon>
    </lineage>
</organism>
<keyword evidence="1" id="KW-0238">DNA-binding</keyword>
<gene>
    <name evidence="1" type="primary">HD1</name>
</gene>
<feature type="non-terminal residue" evidence="1">
    <location>
        <position position="143"/>
    </location>
</feature>